<organism evidence="2 3">
    <name type="scientific">Rhodosorus marinus</name>
    <dbReference type="NCBI Taxonomy" id="101924"/>
    <lineage>
        <taxon>Eukaryota</taxon>
        <taxon>Rhodophyta</taxon>
        <taxon>Stylonematophyceae</taxon>
        <taxon>Stylonematales</taxon>
        <taxon>Stylonemataceae</taxon>
        <taxon>Rhodosorus</taxon>
    </lineage>
</organism>
<gene>
    <name evidence="2" type="ORF">NDN08_002118</name>
</gene>
<keyword evidence="3" id="KW-1185">Reference proteome</keyword>
<proteinExistence type="predicted"/>
<dbReference type="Proteomes" id="UP001157974">
    <property type="component" value="Unassembled WGS sequence"/>
</dbReference>
<dbReference type="EMBL" id="JAMWBK010000004">
    <property type="protein sequence ID" value="KAJ8905612.1"/>
    <property type="molecule type" value="Genomic_DNA"/>
</dbReference>
<dbReference type="AlphaFoldDB" id="A0AAV8UWG9"/>
<keyword evidence="1" id="KW-0732">Signal</keyword>
<name>A0AAV8UWG9_9RHOD</name>
<evidence type="ECO:0000313" key="2">
    <source>
        <dbReference type="EMBL" id="KAJ8905612.1"/>
    </source>
</evidence>
<feature type="signal peptide" evidence="1">
    <location>
        <begin position="1"/>
        <end position="20"/>
    </location>
</feature>
<comment type="caution">
    <text evidence="2">The sequence shown here is derived from an EMBL/GenBank/DDBJ whole genome shotgun (WGS) entry which is preliminary data.</text>
</comment>
<accession>A0AAV8UWG9</accession>
<evidence type="ECO:0008006" key="4">
    <source>
        <dbReference type="Google" id="ProtNLM"/>
    </source>
</evidence>
<protein>
    <recommendedName>
        <fullName evidence="4">Lipid-binding serum glycoprotein C-terminal domain-containing protein</fullName>
    </recommendedName>
</protein>
<sequence length="685" mass="72242">MTRTGYLLLGLVGFTALCSGVPMDGAGFDTVSRQTCPLRGIFPDGAEGFLGCHTIQDLQGELRNAIGDIVLGSSDPAIGAVLNMIARSAVNQLADFMVSSHPVADNYWKSPICLGDFDGSEIETEPDLITSGCEVLPLGYDENWTMIAFNLPVITPICPQVKPGSKMSMCLAFSLDCNNTPSFSIALNKGLISCFLGSTAAVSSTAGISAALSKASEVALDQVAAGLSMSNAFTATAKLFTGENGVEEANVQGTYHDRVSVKISPKTFKLPNWVSLGGFLERVVNVKGSRQSFSNSIGAFKIGSSAGDDILSIVSHFDISVLIHGQISMSLQLKKVTRGILPDIPEQQLAEFSAFATTYNQVTAKGTTLLPGFYLSANASFGSVEVIKSIGKNILKAVEAIIEYADWFGALNLPTSNLSNILDGLDEGDTPSLEFGLLVNTEEVQIMIGAGITAQISFTLHFRYNYDNASASCRVKVGGVDKFFTAKIKEVAGKVVWVVNEAGDFFEDTGDVIAASIYDASGEVEAFGRTAIQETAQFFTDMGSSVEREIATWANSAVLMCGSKLITDGTRCGLATIVDGSKCGFRTVTSASNCGSIVVTSAAKCGTRIVRDGAICGWDTITDGAVCGFETIGTCFITFFQKCKAAKSCRVPRSCSIAATCSIPNTCQIEARCSVAKTCSVPTSC</sequence>
<evidence type="ECO:0000256" key="1">
    <source>
        <dbReference type="SAM" id="SignalP"/>
    </source>
</evidence>
<feature type="chain" id="PRO_5043317048" description="Lipid-binding serum glycoprotein C-terminal domain-containing protein" evidence="1">
    <location>
        <begin position="21"/>
        <end position="685"/>
    </location>
</feature>
<evidence type="ECO:0000313" key="3">
    <source>
        <dbReference type="Proteomes" id="UP001157974"/>
    </source>
</evidence>
<reference evidence="2 3" key="1">
    <citation type="journal article" date="2023" name="Nat. Commun.">
        <title>Origin of minicircular mitochondrial genomes in red algae.</title>
        <authorList>
            <person name="Lee Y."/>
            <person name="Cho C.H."/>
            <person name="Lee Y.M."/>
            <person name="Park S.I."/>
            <person name="Yang J.H."/>
            <person name="West J.A."/>
            <person name="Bhattacharya D."/>
            <person name="Yoon H.S."/>
        </authorList>
    </citation>
    <scope>NUCLEOTIDE SEQUENCE [LARGE SCALE GENOMIC DNA]</scope>
    <source>
        <strain evidence="2 3">CCMP1338</strain>
        <tissue evidence="2">Whole cell</tissue>
    </source>
</reference>